<dbReference type="PROSITE" id="PS00455">
    <property type="entry name" value="AMP_BINDING"/>
    <property type="match status" value="1"/>
</dbReference>
<dbReference type="PANTHER" id="PTHR43347">
    <property type="entry name" value="ACYL-COA SYNTHETASE"/>
    <property type="match status" value="1"/>
</dbReference>
<comment type="caution">
    <text evidence="5">The sequence shown here is derived from an EMBL/GenBank/DDBJ whole genome shotgun (WGS) entry which is preliminary data.</text>
</comment>
<dbReference type="EMBL" id="JBHSCW010000012">
    <property type="protein sequence ID" value="MFC4353372.1"/>
    <property type="molecule type" value="Genomic_DNA"/>
</dbReference>
<proteinExistence type="inferred from homology"/>
<keyword evidence="6" id="KW-1185">Reference proteome</keyword>
<dbReference type="InterPro" id="IPR020845">
    <property type="entry name" value="AMP-binding_CS"/>
</dbReference>
<evidence type="ECO:0000313" key="5">
    <source>
        <dbReference type="EMBL" id="MFC4353372.1"/>
    </source>
</evidence>
<evidence type="ECO:0000259" key="2">
    <source>
        <dbReference type="Pfam" id="PF00501"/>
    </source>
</evidence>
<comment type="similarity">
    <text evidence="1">Belongs to the ATP-dependent AMP-binding enzyme family.</text>
</comment>
<dbReference type="Pfam" id="PF13193">
    <property type="entry name" value="AMP-binding_C"/>
    <property type="match status" value="1"/>
</dbReference>
<dbReference type="Pfam" id="PF16177">
    <property type="entry name" value="ACAS_N"/>
    <property type="match status" value="1"/>
</dbReference>
<sequence>MRTRQKQENAMGKFEEVYKRSLEDPEGFWGEAADQLVWDRKWDRVLDDSQAPLYRWFPGGRLNTCYNALDCHVESGNGSRLALIYDSPVTGALRHYSYQDLRDEVARLAGALKARGVEAGDRVIIYMPMVPEAVMAMLACARLGAVHSVVFGGFASNELAKRINDSQPRLILSASCGIEGGRAVPYKPLLDKALEAASHKPQGCLILQRPEERCELTAGRDEDWQEALSGATAADCVPVEATDPLYILYTSGTTGQPKGIVRDNGGHAVALKWSMKHVYNIDPGEVYWTASDIGWVVGHSYIVYAPLLQGATTVLYEGKPVGTPDAGAFWRVIAQHGVVTLFTAPTAFRAIRQQDPQGAKIAEHDLSSFRALFLAGERCDPDTLLWAQDKLKVPVIDHWWQTETGWPIVANCLGIEQLPVKPGSPTRPVPGWDLRILDGEGNEVPRGTIGSIVGRLPMPPGTFPTLWNAQERFVKTYLSSFPGYYQTGDAGYMDKDGYIFVMGRTDDIINVAGHRLSTGAIEEALANHPDVAECAVIGVHDDLKGQLPVGFLVLNAGCARPVEDIEKEAVQYVRDGIGPVAAFKTALVVQRLPKTRSGKILRGTMRHIADGESYNTPATIDDPAILDEICEALEEAGYAGRRA</sequence>
<feature type="domain" description="Acetyl-coenzyme A synthetase N-terminal" evidence="4">
    <location>
        <begin position="15"/>
        <end position="68"/>
    </location>
</feature>
<dbReference type="RefSeq" id="WP_382423763.1">
    <property type="nucleotide sequence ID" value="NZ_JBHSCW010000012.1"/>
</dbReference>
<dbReference type="InterPro" id="IPR042099">
    <property type="entry name" value="ANL_N_sf"/>
</dbReference>
<dbReference type="InterPro" id="IPR025110">
    <property type="entry name" value="AMP-bd_C"/>
</dbReference>
<accession>A0ABV8UQ22</accession>
<dbReference type="InterPro" id="IPR000873">
    <property type="entry name" value="AMP-dep_synth/lig_dom"/>
</dbReference>
<dbReference type="Pfam" id="PF00501">
    <property type="entry name" value="AMP-binding"/>
    <property type="match status" value="1"/>
</dbReference>
<dbReference type="SUPFAM" id="SSF56801">
    <property type="entry name" value="Acetyl-CoA synthetase-like"/>
    <property type="match status" value="1"/>
</dbReference>
<dbReference type="Gene3D" id="3.30.300.30">
    <property type="match status" value="1"/>
</dbReference>
<dbReference type="InterPro" id="IPR032387">
    <property type="entry name" value="ACAS_N"/>
</dbReference>
<dbReference type="Proteomes" id="UP001595799">
    <property type="component" value="Unassembled WGS sequence"/>
</dbReference>
<protein>
    <submittedName>
        <fullName evidence="5">Propionyl-CoA synthetase</fullName>
    </submittedName>
</protein>
<dbReference type="NCBIfam" id="NF001208">
    <property type="entry name" value="PRK00174.1"/>
    <property type="match status" value="1"/>
</dbReference>
<feature type="domain" description="AMP-binding enzyme C-terminal" evidence="3">
    <location>
        <begin position="521"/>
        <end position="599"/>
    </location>
</feature>
<evidence type="ECO:0000259" key="3">
    <source>
        <dbReference type="Pfam" id="PF13193"/>
    </source>
</evidence>
<gene>
    <name evidence="5" type="ORF">ACFOW6_17625</name>
</gene>
<reference evidence="6" key="1">
    <citation type="journal article" date="2019" name="Int. J. Syst. Evol. Microbiol.">
        <title>The Global Catalogue of Microorganisms (GCM) 10K type strain sequencing project: providing services to taxonomists for standard genome sequencing and annotation.</title>
        <authorList>
            <consortium name="The Broad Institute Genomics Platform"/>
            <consortium name="The Broad Institute Genome Sequencing Center for Infectious Disease"/>
            <person name="Wu L."/>
            <person name="Ma J."/>
        </authorList>
    </citation>
    <scope>NUCLEOTIDE SEQUENCE [LARGE SCALE GENOMIC DNA]</scope>
    <source>
        <strain evidence="6">CECT 8472</strain>
    </source>
</reference>
<feature type="domain" description="AMP-dependent synthetase/ligase" evidence="2">
    <location>
        <begin position="78"/>
        <end position="455"/>
    </location>
</feature>
<dbReference type="CDD" id="cd05967">
    <property type="entry name" value="PrpE"/>
    <property type="match status" value="1"/>
</dbReference>
<evidence type="ECO:0000259" key="4">
    <source>
        <dbReference type="Pfam" id="PF16177"/>
    </source>
</evidence>
<organism evidence="5 6">
    <name type="scientific">Fodinicurvata halophila</name>
    <dbReference type="NCBI Taxonomy" id="1419723"/>
    <lineage>
        <taxon>Bacteria</taxon>
        <taxon>Pseudomonadati</taxon>
        <taxon>Pseudomonadota</taxon>
        <taxon>Alphaproteobacteria</taxon>
        <taxon>Rhodospirillales</taxon>
        <taxon>Rhodovibrionaceae</taxon>
        <taxon>Fodinicurvata</taxon>
    </lineage>
</organism>
<evidence type="ECO:0000313" key="6">
    <source>
        <dbReference type="Proteomes" id="UP001595799"/>
    </source>
</evidence>
<evidence type="ECO:0000256" key="1">
    <source>
        <dbReference type="ARBA" id="ARBA00006432"/>
    </source>
</evidence>
<dbReference type="PANTHER" id="PTHR43347:SF3">
    <property type="entry name" value="ACYL-COA SYNTHETASE SHORT-CHAIN FAMILY MEMBER 3, MITOCHONDRIAL"/>
    <property type="match status" value="1"/>
</dbReference>
<dbReference type="InterPro" id="IPR045851">
    <property type="entry name" value="AMP-bd_C_sf"/>
</dbReference>
<dbReference type="Gene3D" id="3.40.50.12780">
    <property type="entry name" value="N-terminal domain of ligase-like"/>
    <property type="match status" value="1"/>
</dbReference>
<name>A0ABV8UQ22_9PROT</name>